<feature type="transmembrane region" description="Helical" evidence="6">
    <location>
        <begin position="178"/>
        <end position="199"/>
    </location>
</feature>
<dbReference type="PROSITE" id="PS00216">
    <property type="entry name" value="SUGAR_TRANSPORT_1"/>
    <property type="match status" value="1"/>
</dbReference>
<dbReference type="InterPro" id="IPR005828">
    <property type="entry name" value="MFS_sugar_transport-like"/>
</dbReference>
<feature type="transmembrane region" description="Helical" evidence="6">
    <location>
        <begin position="240"/>
        <end position="258"/>
    </location>
</feature>
<feature type="transmembrane region" description="Helical" evidence="6">
    <location>
        <begin position="377"/>
        <end position="396"/>
    </location>
</feature>
<keyword evidence="2 6" id="KW-0812">Transmembrane</keyword>
<keyword evidence="3 6" id="KW-1133">Transmembrane helix</keyword>
<protein>
    <submittedName>
        <fullName evidence="8">MFS transporter, OCT family, solute carrier family 22 (Organic cation transporter), member 3</fullName>
    </submittedName>
</protein>
<evidence type="ECO:0000313" key="8">
    <source>
        <dbReference type="EMBL" id="JAC66479.1"/>
    </source>
</evidence>
<reference evidence="8" key="1">
    <citation type="submission" date="2014-05" db="EMBL/GenBank/DDBJ databases">
        <title>The transcriptome of the halophilic microalga Tetraselmis sp. GSL018 isolated from the Great Salt Lake, Utah.</title>
        <authorList>
            <person name="Jinkerson R.E."/>
            <person name="D'Adamo S."/>
            <person name="Posewitz M.C."/>
        </authorList>
    </citation>
    <scope>NUCLEOTIDE SEQUENCE</scope>
    <source>
        <strain evidence="8">GSL018</strain>
    </source>
</reference>
<evidence type="ECO:0000256" key="5">
    <source>
        <dbReference type="SAM" id="MobiDB-lite"/>
    </source>
</evidence>
<feature type="domain" description="Major facilitator superfamily (MFS) profile" evidence="7">
    <location>
        <begin position="46"/>
        <end position="489"/>
    </location>
</feature>
<feature type="transmembrane region" description="Helical" evidence="6">
    <location>
        <begin position="35"/>
        <end position="56"/>
    </location>
</feature>
<feature type="transmembrane region" description="Helical" evidence="6">
    <location>
        <begin position="126"/>
        <end position="145"/>
    </location>
</feature>
<feature type="transmembrane region" description="Helical" evidence="6">
    <location>
        <begin position="154"/>
        <end position="172"/>
    </location>
</feature>
<gene>
    <name evidence="8" type="primary">SLC22A3</name>
    <name evidence="8" type="ORF">TSPGSL018_13552</name>
</gene>
<evidence type="ECO:0000256" key="6">
    <source>
        <dbReference type="SAM" id="Phobius"/>
    </source>
</evidence>
<evidence type="ECO:0000256" key="4">
    <source>
        <dbReference type="ARBA" id="ARBA00023136"/>
    </source>
</evidence>
<evidence type="ECO:0000256" key="1">
    <source>
        <dbReference type="ARBA" id="ARBA00004141"/>
    </source>
</evidence>
<feature type="transmembrane region" description="Helical" evidence="6">
    <location>
        <begin position="402"/>
        <end position="422"/>
    </location>
</feature>
<feature type="transmembrane region" description="Helical" evidence="6">
    <location>
        <begin position="320"/>
        <end position="342"/>
    </location>
</feature>
<dbReference type="InterPro" id="IPR005829">
    <property type="entry name" value="Sugar_transporter_CS"/>
</dbReference>
<organism evidence="8">
    <name type="scientific">Tetraselmis sp. GSL018</name>
    <dbReference type="NCBI Taxonomy" id="582737"/>
    <lineage>
        <taxon>Eukaryota</taxon>
        <taxon>Viridiplantae</taxon>
        <taxon>Chlorophyta</taxon>
        <taxon>core chlorophytes</taxon>
        <taxon>Chlorodendrophyceae</taxon>
        <taxon>Chlorodendrales</taxon>
        <taxon>Chlorodendraceae</taxon>
        <taxon>Tetraselmis</taxon>
    </lineage>
</organism>
<dbReference type="AlphaFoldDB" id="A0A061R6T5"/>
<dbReference type="InterPro" id="IPR020846">
    <property type="entry name" value="MFS_dom"/>
</dbReference>
<dbReference type="EMBL" id="GBEZ01020163">
    <property type="protein sequence ID" value="JAC66479.1"/>
    <property type="molecule type" value="Transcribed_RNA"/>
</dbReference>
<keyword evidence="4 6" id="KW-0472">Membrane</keyword>
<dbReference type="PROSITE" id="PS50850">
    <property type="entry name" value="MFS"/>
    <property type="match status" value="1"/>
</dbReference>
<feature type="region of interest" description="Disordered" evidence="5">
    <location>
        <begin position="654"/>
        <end position="680"/>
    </location>
</feature>
<comment type="subcellular location">
    <subcellularLocation>
        <location evidence="1">Membrane</location>
        <topology evidence="1">Multi-pass membrane protein</topology>
    </subcellularLocation>
</comment>
<accession>A0A061R6T5</accession>
<dbReference type="GO" id="GO:0016020">
    <property type="term" value="C:membrane"/>
    <property type="evidence" value="ECO:0007669"/>
    <property type="project" value="UniProtKB-SubCell"/>
</dbReference>
<feature type="transmembrane region" description="Helical" evidence="6">
    <location>
        <begin position="434"/>
        <end position="456"/>
    </location>
</feature>
<dbReference type="GO" id="GO:0022857">
    <property type="term" value="F:transmembrane transporter activity"/>
    <property type="evidence" value="ECO:0007669"/>
    <property type="project" value="InterPro"/>
</dbReference>
<dbReference type="Gene3D" id="1.20.1250.20">
    <property type="entry name" value="MFS general substrate transporter like domains"/>
    <property type="match status" value="1"/>
</dbReference>
<proteinExistence type="predicted"/>
<dbReference type="PANTHER" id="PTHR24064">
    <property type="entry name" value="SOLUTE CARRIER FAMILY 22 MEMBER"/>
    <property type="match status" value="1"/>
</dbReference>
<dbReference type="SUPFAM" id="SSF103473">
    <property type="entry name" value="MFS general substrate transporter"/>
    <property type="match status" value="1"/>
</dbReference>
<dbReference type="InterPro" id="IPR036259">
    <property type="entry name" value="MFS_trans_sf"/>
</dbReference>
<evidence type="ECO:0000256" key="2">
    <source>
        <dbReference type="ARBA" id="ARBA00022692"/>
    </source>
</evidence>
<dbReference type="Pfam" id="PF00083">
    <property type="entry name" value="Sugar_tr"/>
    <property type="match status" value="1"/>
</dbReference>
<feature type="transmembrane region" description="Helical" evidence="6">
    <location>
        <begin position="462"/>
        <end position="482"/>
    </location>
</feature>
<evidence type="ECO:0000259" key="7">
    <source>
        <dbReference type="PROSITE" id="PS50850"/>
    </source>
</evidence>
<evidence type="ECO:0000256" key="3">
    <source>
        <dbReference type="ARBA" id="ARBA00022989"/>
    </source>
</evidence>
<feature type="transmembrane region" description="Helical" evidence="6">
    <location>
        <begin position="211"/>
        <end position="234"/>
    </location>
</feature>
<sequence>MPTPVASPLRMDREEIGIDTALQRSIGEFGRGQQIFYCLAQFAWVSAALQTLVMVFTGLDPVVQRWFSCSEGPHREACEAVLNSTKSDPSEDFCKLPVDAYTWTRRGDSIVSEWNLVCADHWKQQAVNSGFFGGFLVGAGLFGVLSDKLGRKRALLVSLLVGGVSGVLGGLSPSYWAYFFWRFLCGVGVAGIGMVAYVLGCEYVGPTWRGFLGVAAQYFFAIGATILPAVAFFVPNWRTLSFITGGCSILYILVLPSLPESPRWLLISGRKGDATATLAAIASYNGTHLPDVPLADIVTASGSASGMSGVLFHRTLRNRLLVQLLAWFSVSSMYYGISLMVADLPGSVYANNAILAVVELPAYFVASMLVERIGRRWTIAPSYVIAGTCLILSAGTKGPVSLWLAFMAKCCAAAAFAIIILFAAELFPTVVRNVCIGASSQAARIGGILTPVIIIVAHAMHFPLFAFLVMGLLSLVAGIMLFTQPETLGSVLPETIQVGAPPERARSGRRPPFGAWMGARDGLREGGTEGEAAALGPSPLFLRPRPLLPSLCPGFSPVLHSFCPPFPPLLRPSLPLYVPVCVEAERAVGGGVRTSERGGPPSRCWWLSASPSADPLPEAILFSSEKHRRLRPPLLEPCDAIWYLPLPLPSRRSVSSSCEDGGGAQAENPEGPFRAIEMSE</sequence>
<name>A0A061R6T5_9CHLO</name>